<protein>
    <submittedName>
        <fullName evidence="5">Dynein regulatory complex protein 11</fullName>
    </submittedName>
</protein>
<dbReference type="EMBL" id="JAOPHQ010000296">
    <property type="protein sequence ID" value="KAK0155212.1"/>
    <property type="molecule type" value="Genomic_DNA"/>
</dbReference>
<dbReference type="InterPro" id="IPR003959">
    <property type="entry name" value="ATPase_AAA_core"/>
</dbReference>
<reference evidence="5" key="1">
    <citation type="journal article" date="2023" name="Front. Mar. Sci.">
        <title>A new Merluccius polli reference genome to investigate the effects of global change in West African waters.</title>
        <authorList>
            <person name="Mateo J.L."/>
            <person name="Blanco-Fernandez C."/>
            <person name="Garcia-Vazquez E."/>
            <person name="Machado-Schiaffino G."/>
        </authorList>
    </citation>
    <scope>NUCLEOTIDE SEQUENCE</scope>
    <source>
        <strain evidence="5">C29</strain>
        <tissue evidence="5">Fin</tissue>
    </source>
</reference>
<dbReference type="GO" id="GO:0016887">
    <property type="term" value="F:ATP hydrolysis activity"/>
    <property type="evidence" value="ECO:0007669"/>
    <property type="project" value="InterPro"/>
</dbReference>
<dbReference type="GO" id="GO:0005524">
    <property type="term" value="F:ATP binding"/>
    <property type="evidence" value="ECO:0007669"/>
    <property type="project" value="UniProtKB-KW"/>
</dbReference>
<evidence type="ECO:0000313" key="6">
    <source>
        <dbReference type="Proteomes" id="UP001174136"/>
    </source>
</evidence>
<feature type="region of interest" description="Disordered" evidence="3">
    <location>
        <begin position="344"/>
        <end position="374"/>
    </location>
</feature>
<feature type="region of interest" description="Disordered" evidence="3">
    <location>
        <begin position="457"/>
        <end position="482"/>
    </location>
</feature>
<dbReference type="AlphaFoldDB" id="A0AA47PD14"/>
<evidence type="ECO:0000313" key="5">
    <source>
        <dbReference type="EMBL" id="KAK0155212.1"/>
    </source>
</evidence>
<dbReference type="PROSITE" id="PS50096">
    <property type="entry name" value="IQ"/>
    <property type="match status" value="1"/>
</dbReference>
<feature type="domain" description="ATPase AAA-type core" evidence="4">
    <location>
        <begin position="562"/>
        <end position="687"/>
    </location>
</feature>
<feature type="region of interest" description="Disordered" evidence="3">
    <location>
        <begin position="792"/>
        <end position="819"/>
    </location>
</feature>
<keyword evidence="2" id="KW-0067">ATP-binding</keyword>
<dbReference type="Gene3D" id="1.10.8.60">
    <property type="match status" value="1"/>
</dbReference>
<gene>
    <name evidence="5" type="primary">IQCA1</name>
    <name evidence="5" type="ORF">N1851_002445</name>
</gene>
<sequence>MSHSTFNKLWVEAQVELSSLLAQELPAQPPRPEKDRVVFFQRLTTLYVRYIRVLRHLEEAYDQVLQPQKRRLIREVLDGVMGRVVELKNEMVEKEFSEYHYMDDVLQDLKLTPADIEIPIPRYFITERTRELLERRRMLSDIISMMEVTEKTKTLLSQAMSLEEAIKVLQVAERARQGRLRARFMRDIQTDKRRQSLVQDQHAADPGAAALCIQKVWRGYQQRKRTKIIREQELIFLGMVMEPGQWKLCPAAATAQRNEASRRVKQEEHERDYQDSIFTVTNKLRDVEGPDMKENMKTQIRQWFFECRDATGSFPDYPAEEDGGSTLIFAEKTPQQLMEEIAAKEEEEVNKKPKEKDASKEKAKKDKGKAGEEEEEAGLKMLASAFLPDLEVRSKTYGVVWQNRNESENFTQRHEAELIKEDKRELIESEIRLQVDELMRQELASWKLTVDKDKGGKTKASVKKKKASKSGKRKKKEKDLTSDRTFESLHRELVEQGLLKQADDVKLHDFQGDYSYLGTTLRQNDIEPMPSLSDVRQVLALYAVLPLGSQIVHEKSPLIKAILLVGPAGVGKKMLVHAICQETGATLFDLSPLNTAGKYPGKSGLAMMLHMVFKVARLMQPSVIWIGDAEKMFYKKVPKEEKELEPKRLKKDLPKALKSIRGEDRIVVIGTTKDPLSADIKLLCKVYNKIILIPRPDYSARYVLWKQLMRKHGGEVTSALDLSSLAKISDGYTPGHMVQVIRSVLTERRLLQQSNRPLTSAEFVPPLAKFDPVFQDEEEALKNWYAKTPLGKKRVKAATGKEEEEAPAKKKDTKKKGKK</sequence>
<dbReference type="Pfam" id="PF00612">
    <property type="entry name" value="IQ"/>
    <property type="match status" value="1"/>
</dbReference>
<dbReference type="SUPFAM" id="SSF52540">
    <property type="entry name" value="P-loop containing nucleoside triphosphate hydrolases"/>
    <property type="match status" value="1"/>
</dbReference>
<keyword evidence="1" id="KW-0547">Nucleotide-binding</keyword>
<dbReference type="PANTHER" id="PTHR14690:SF10">
    <property type="entry name" value="IQ AND AAA DOMAIN-CONTAINING PROTEIN-LIKE"/>
    <property type="match status" value="1"/>
</dbReference>
<name>A0AA47PD14_MERPO</name>
<accession>A0AA47PD14</accession>
<dbReference type="PANTHER" id="PTHR14690">
    <property type="entry name" value="IQ MOTIF CONTAINING WITH AAA DOMAIN 1"/>
    <property type="match status" value="1"/>
</dbReference>
<proteinExistence type="predicted"/>
<feature type="compositionally biased region" description="Basic residues" evidence="3">
    <location>
        <begin position="460"/>
        <end position="476"/>
    </location>
</feature>
<evidence type="ECO:0000256" key="2">
    <source>
        <dbReference type="ARBA" id="ARBA00022840"/>
    </source>
</evidence>
<comment type="caution">
    <text evidence="5">The sequence shown here is derived from an EMBL/GenBank/DDBJ whole genome shotgun (WGS) entry which is preliminary data.</text>
</comment>
<keyword evidence="6" id="KW-1185">Reference proteome</keyword>
<dbReference type="InterPro" id="IPR000048">
    <property type="entry name" value="IQ_motif_EF-hand-BS"/>
</dbReference>
<feature type="compositionally biased region" description="Basic and acidic residues" evidence="3">
    <location>
        <begin position="344"/>
        <end position="371"/>
    </location>
</feature>
<dbReference type="Pfam" id="PF00004">
    <property type="entry name" value="AAA"/>
    <property type="match status" value="1"/>
</dbReference>
<dbReference type="Gene3D" id="3.40.50.300">
    <property type="entry name" value="P-loop containing nucleotide triphosphate hydrolases"/>
    <property type="match status" value="1"/>
</dbReference>
<dbReference type="Proteomes" id="UP001174136">
    <property type="component" value="Unassembled WGS sequence"/>
</dbReference>
<evidence type="ECO:0000256" key="3">
    <source>
        <dbReference type="SAM" id="MobiDB-lite"/>
    </source>
</evidence>
<dbReference type="InterPro" id="IPR027417">
    <property type="entry name" value="P-loop_NTPase"/>
</dbReference>
<dbReference type="InterPro" id="IPR052267">
    <property type="entry name" value="N-DRC_Component"/>
</dbReference>
<dbReference type="SMART" id="SM00015">
    <property type="entry name" value="IQ"/>
    <property type="match status" value="1"/>
</dbReference>
<evidence type="ECO:0000256" key="1">
    <source>
        <dbReference type="ARBA" id="ARBA00022741"/>
    </source>
</evidence>
<evidence type="ECO:0000259" key="4">
    <source>
        <dbReference type="Pfam" id="PF00004"/>
    </source>
</evidence>
<dbReference type="FunFam" id="1.10.8.60:FF:000064">
    <property type="entry name" value="IQ motif containing with AAA domain 1"/>
    <property type="match status" value="1"/>
</dbReference>
<organism evidence="5 6">
    <name type="scientific">Merluccius polli</name>
    <name type="common">Benguela hake</name>
    <name type="synonym">Merluccius cadenati</name>
    <dbReference type="NCBI Taxonomy" id="89951"/>
    <lineage>
        <taxon>Eukaryota</taxon>
        <taxon>Metazoa</taxon>
        <taxon>Chordata</taxon>
        <taxon>Craniata</taxon>
        <taxon>Vertebrata</taxon>
        <taxon>Euteleostomi</taxon>
        <taxon>Actinopterygii</taxon>
        <taxon>Neopterygii</taxon>
        <taxon>Teleostei</taxon>
        <taxon>Neoteleostei</taxon>
        <taxon>Acanthomorphata</taxon>
        <taxon>Zeiogadaria</taxon>
        <taxon>Gadariae</taxon>
        <taxon>Gadiformes</taxon>
        <taxon>Gadoidei</taxon>
        <taxon>Merlucciidae</taxon>
        <taxon>Merluccius</taxon>
    </lineage>
</organism>